<dbReference type="Proteomes" id="UP001375539">
    <property type="component" value="Unassembled WGS sequence"/>
</dbReference>
<evidence type="ECO:0000313" key="1">
    <source>
        <dbReference type="EMBL" id="MEJ8659074.1"/>
    </source>
</evidence>
<evidence type="ECO:0000313" key="2">
    <source>
        <dbReference type="Proteomes" id="UP001375539"/>
    </source>
</evidence>
<proteinExistence type="predicted"/>
<organism evidence="1 2">
    <name type="scientific">Streptomyces pratisoli</name>
    <dbReference type="NCBI Taxonomy" id="3139917"/>
    <lineage>
        <taxon>Bacteria</taxon>
        <taxon>Bacillati</taxon>
        <taxon>Actinomycetota</taxon>
        <taxon>Actinomycetes</taxon>
        <taxon>Kitasatosporales</taxon>
        <taxon>Streptomycetaceae</taxon>
        <taxon>Streptomyces</taxon>
    </lineage>
</organism>
<accession>A0ACC6QL24</accession>
<protein>
    <submittedName>
        <fullName evidence="1">Uncharacterized protein</fullName>
    </submittedName>
</protein>
<name>A0ACC6QL24_9ACTN</name>
<dbReference type="EMBL" id="JBBKAI010000002">
    <property type="protein sequence ID" value="MEJ8659074.1"/>
    <property type="molecule type" value="Genomic_DNA"/>
</dbReference>
<gene>
    <name evidence="1" type="ORF">WKI58_21585</name>
</gene>
<keyword evidence="2" id="KW-1185">Reference proteome</keyword>
<reference evidence="1" key="1">
    <citation type="submission" date="2024-03" db="EMBL/GenBank/DDBJ databases">
        <title>Novel Streptomyces species of biotechnological and ecological value are a feature of Machair soil.</title>
        <authorList>
            <person name="Prole J.R."/>
            <person name="Goodfellow M."/>
            <person name="Allenby N."/>
            <person name="Ward A.C."/>
        </authorList>
    </citation>
    <scope>NUCLEOTIDE SEQUENCE</scope>
    <source>
        <strain evidence="1">MS1.AVA.4</strain>
    </source>
</reference>
<sequence length="98" mass="10642">MDLREVAWRLAGQGVLGVLLLAAAAVVLMCLTAGAMALVLRAVRRRRGAVEPAGQPASLGDFRWEEEPEDRVGPEGRVEREERVGPEERGRRGERGGP</sequence>
<comment type="caution">
    <text evidence="1">The sequence shown here is derived from an EMBL/GenBank/DDBJ whole genome shotgun (WGS) entry which is preliminary data.</text>
</comment>